<organism evidence="2 3">
    <name type="scientific">Planococcus maritimus</name>
    <dbReference type="NCBI Taxonomy" id="192421"/>
    <lineage>
        <taxon>Bacteria</taxon>
        <taxon>Bacillati</taxon>
        <taxon>Bacillota</taxon>
        <taxon>Bacilli</taxon>
        <taxon>Bacillales</taxon>
        <taxon>Caryophanaceae</taxon>
        <taxon>Planococcus</taxon>
    </lineage>
</organism>
<evidence type="ECO:0000313" key="2">
    <source>
        <dbReference type="EMBL" id="QMT16124.1"/>
    </source>
</evidence>
<evidence type="ECO:0000256" key="1">
    <source>
        <dbReference type="SAM" id="Phobius"/>
    </source>
</evidence>
<keyword evidence="1" id="KW-0472">Membrane</keyword>
<reference evidence="2 3" key="1">
    <citation type="submission" date="2020-07" db="EMBL/GenBank/DDBJ databases">
        <title>Screening of a cold-adapted Planococcus bacterium producing protease in traditional shrimp paste and protease identification by genome sequencing.</title>
        <authorList>
            <person name="Gao R."/>
            <person name="Leng W."/>
            <person name="Chu Q."/>
            <person name="Wu X."/>
            <person name="Liu H."/>
            <person name="Li X."/>
        </authorList>
    </citation>
    <scope>NUCLEOTIDE SEQUENCE [LARGE SCALE GENOMIC DNA]</scope>
    <source>
        <strain evidence="2 3">XJ11</strain>
    </source>
</reference>
<dbReference type="AlphaFoldDB" id="A0A7D7RK33"/>
<keyword evidence="3" id="KW-1185">Reference proteome</keyword>
<feature type="transmembrane region" description="Helical" evidence="1">
    <location>
        <begin position="47"/>
        <end position="69"/>
    </location>
</feature>
<dbReference type="Proteomes" id="UP000514716">
    <property type="component" value="Chromosome"/>
</dbReference>
<accession>A0A7D7RK33</accession>
<keyword evidence="1" id="KW-0812">Transmembrane</keyword>
<gene>
    <name evidence="2" type="ORF">H1Q58_09000</name>
</gene>
<evidence type="ECO:0000313" key="3">
    <source>
        <dbReference type="Proteomes" id="UP000514716"/>
    </source>
</evidence>
<dbReference type="KEGG" id="pdec:H1Q58_09000"/>
<feature type="transmembrane region" description="Helical" evidence="1">
    <location>
        <begin position="229"/>
        <end position="247"/>
    </location>
</feature>
<dbReference type="EMBL" id="CP059540">
    <property type="protein sequence ID" value="QMT16124.1"/>
    <property type="molecule type" value="Genomic_DNA"/>
</dbReference>
<proteinExistence type="predicted"/>
<name>A0A7D7RK33_PLAMR</name>
<sequence>MFLPRKSLLISLLTFVFVTIVLTTVGTTLLIEKEKVFGNINVNGLALIFRTSFSLIGGLISGIIAFTIFDLNYRKDLEESYKLSKRGFSFVLEEIKENKQAATELLSILNQGSLETINDMLKSEGIREHFIIAKTKFSTELIDKTLTNLNEEHYFKILNDISTLKKIINTLDLISSEVKDSDNNLALLRRLKALLTIFADSPTPSETCFSKSASIFLQDSDLNFYLKKFWVFIAILSITYLFVVYFTEFYI</sequence>
<dbReference type="RefSeq" id="WP_182091244.1">
    <property type="nucleotide sequence ID" value="NZ_CP059540.1"/>
</dbReference>
<keyword evidence="1" id="KW-1133">Transmembrane helix</keyword>
<protein>
    <submittedName>
        <fullName evidence="2">Uncharacterized protein</fullName>
    </submittedName>
</protein>